<feature type="non-terminal residue" evidence="3">
    <location>
        <position position="1"/>
    </location>
</feature>
<protein>
    <recommendedName>
        <fullName evidence="2">Alpha/beta hydrolase fold-3 domain-containing protein</fullName>
    </recommendedName>
</protein>
<dbReference type="EMBL" id="JABEVY010000679">
    <property type="protein sequence ID" value="KAF5228312.1"/>
    <property type="molecule type" value="Genomic_DNA"/>
</dbReference>
<dbReference type="PANTHER" id="PTHR48081">
    <property type="entry name" value="AB HYDROLASE SUPERFAMILY PROTEIN C4A8.06C"/>
    <property type="match status" value="1"/>
</dbReference>
<keyword evidence="4" id="KW-1185">Reference proteome</keyword>
<accession>A0A8H4YHQ8</accession>
<dbReference type="InterPro" id="IPR013094">
    <property type="entry name" value="AB_hydrolase_3"/>
</dbReference>
<dbReference type="InterPro" id="IPR029058">
    <property type="entry name" value="AB_hydrolase_fold"/>
</dbReference>
<sequence>TPAAWPELGQIDKQLKEILDANPALATSSFADFPNITAIRQHMSGLASLFPKPKLDGINKSQIQIPVRDGSIINALLYQPVASPSSDSPLVVLFHGGGWCLGSPEMEELKAAKLLRNHGAVVLSIDYRKAPENPFPTAINDSWDALVWSVQNCSKFGAKPSAGFIIGGSSAGGNITAVLSHLARDNKLSPPLTGVYLHIPLTCAPEILAERYGSEYTSWQQMNNAPVLDAKGIEVFRQYYAPDPKSELFSPLLWPSGHKGLPKTFIQISGMDPLRDDGLIYARELDNSGVQVKVNAYPGVPHGFEEAFSSIDIAVKAFKEQEIGFKWLLE</sequence>
<dbReference type="AlphaFoldDB" id="A0A8H4YHQ8"/>
<keyword evidence="1" id="KW-0378">Hydrolase</keyword>
<feature type="domain" description="Alpha/beta hydrolase fold-3" evidence="2">
    <location>
        <begin position="91"/>
        <end position="304"/>
    </location>
</feature>
<dbReference type="Proteomes" id="UP000573603">
    <property type="component" value="Unassembled WGS sequence"/>
</dbReference>
<evidence type="ECO:0000259" key="2">
    <source>
        <dbReference type="Pfam" id="PF07859"/>
    </source>
</evidence>
<dbReference type="InterPro" id="IPR050300">
    <property type="entry name" value="GDXG_lipolytic_enzyme"/>
</dbReference>
<name>A0A8H4YHQ8_9HYPO</name>
<reference evidence="3 4" key="1">
    <citation type="journal article" date="2020" name="BMC Genomics">
        <title>Correction to: Identification and distribution of gene clusters required for synthesis of sphingolipid metabolism inhibitors in diverse species of the filamentous fungus Fusarium.</title>
        <authorList>
            <person name="Kim H.S."/>
            <person name="Lohmar J.M."/>
            <person name="Busman M."/>
            <person name="Brown D.W."/>
            <person name="Naumann T.A."/>
            <person name="Divon H.H."/>
            <person name="Lysoe E."/>
            <person name="Uhlig S."/>
            <person name="Proctor R.H."/>
        </authorList>
    </citation>
    <scope>NUCLEOTIDE SEQUENCE [LARGE SCALE GENOMIC DNA]</scope>
    <source>
        <strain evidence="3 4">NRRL 25214</strain>
    </source>
</reference>
<gene>
    <name evidence="3" type="ORF">FANTH_14539</name>
</gene>
<dbReference type="PANTHER" id="PTHR48081:SF8">
    <property type="entry name" value="ALPHA_BETA HYDROLASE FOLD-3 DOMAIN-CONTAINING PROTEIN-RELATED"/>
    <property type="match status" value="1"/>
</dbReference>
<dbReference type="SUPFAM" id="SSF53474">
    <property type="entry name" value="alpha/beta-Hydrolases"/>
    <property type="match status" value="1"/>
</dbReference>
<evidence type="ECO:0000256" key="1">
    <source>
        <dbReference type="ARBA" id="ARBA00022801"/>
    </source>
</evidence>
<dbReference type="Pfam" id="PF07859">
    <property type="entry name" value="Abhydrolase_3"/>
    <property type="match status" value="1"/>
</dbReference>
<comment type="caution">
    <text evidence="3">The sequence shown here is derived from an EMBL/GenBank/DDBJ whole genome shotgun (WGS) entry which is preliminary data.</text>
</comment>
<organism evidence="3 4">
    <name type="scientific">Fusarium anthophilum</name>
    <dbReference type="NCBI Taxonomy" id="48485"/>
    <lineage>
        <taxon>Eukaryota</taxon>
        <taxon>Fungi</taxon>
        <taxon>Dikarya</taxon>
        <taxon>Ascomycota</taxon>
        <taxon>Pezizomycotina</taxon>
        <taxon>Sordariomycetes</taxon>
        <taxon>Hypocreomycetidae</taxon>
        <taxon>Hypocreales</taxon>
        <taxon>Nectriaceae</taxon>
        <taxon>Fusarium</taxon>
        <taxon>Fusarium fujikuroi species complex</taxon>
    </lineage>
</organism>
<dbReference type="GO" id="GO:0016787">
    <property type="term" value="F:hydrolase activity"/>
    <property type="evidence" value="ECO:0007669"/>
    <property type="project" value="UniProtKB-KW"/>
</dbReference>
<evidence type="ECO:0000313" key="4">
    <source>
        <dbReference type="Proteomes" id="UP000573603"/>
    </source>
</evidence>
<evidence type="ECO:0000313" key="3">
    <source>
        <dbReference type="EMBL" id="KAF5228312.1"/>
    </source>
</evidence>
<dbReference type="Gene3D" id="3.40.50.1820">
    <property type="entry name" value="alpha/beta hydrolase"/>
    <property type="match status" value="1"/>
</dbReference>
<proteinExistence type="predicted"/>